<evidence type="ECO:0000313" key="1">
    <source>
        <dbReference type="EMBL" id="KYO38409.1"/>
    </source>
</evidence>
<sequence>MKESQITSQYADGYRKWVILVSKAFKSSIEARRKYKRLQKRSRKSRRAVLPSAVTLQLPTKSTGLPLFSDLVTEKTRYEMLPEG</sequence>
<dbReference type="AlphaFoldDB" id="A0A151NP36"/>
<accession>A0A151NP36</accession>
<protein>
    <submittedName>
        <fullName evidence="1">Uncharacterized protein</fullName>
    </submittedName>
</protein>
<name>A0A151NP36_ALLMI</name>
<gene>
    <name evidence="1" type="ORF">Y1Q_0015654</name>
</gene>
<evidence type="ECO:0000313" key="2">
    <source>
        <dbReference type="Proteomes" id="UP000050525"/>
    </source>
</evidence>
<keyword evidence="2" id="KW-1185">Reference proteome</keyword>
<proteinExistence type="predicted"/>
<comment type="caution">
    <text evidence="1">The sequence shown here is derived from an EMBL/GenBank/DDBJ whole genome shotgun (WGS) entry which is preliminary data.</text>
</comment>
<dbReference type="EMBL" id="AKHW03002524">
    <property type="protein sequence ID" value="KYO38409.1"/>
    <property type="molecule type" value="Genomic_DNA"/>
</dbReference>
<reference evidence="1 2" key="1">
    <citation type="journal article" date="2012" name="Genome Biol.">
        <title>Sequencing three crocodilian genomes to illuminate the evolution of archosaurs and amniotes.</title>
        <authorList>
            <person name="St John J.A."/>
            <person name="Braun E.L."/>
            <person name="Isberg S.R."/>
            <person name="Miles L.G."/>
            <person name="Chong A.Y."/>
            <person name="Gongora J."/>
            <person name="Dalzell P."/>
            <person name="Moran C."/>
            <person name="Bed'hom B."/>
            <person name="Abzhanov A."/>
            <person name="Burgess S.C."/>
            <person name="Cooksey A.M."/>
            <person name="Castoe T.A."/>
            <person name="Crawford N.G."/>
            <person name="Densmore L.D."/>
            <person name="Drew J.C."/>
            <person name="Edwards S.V."/>
            <person name="Faircloth B.C."/>
            <person name="Fujita M.K."/>
            <person name="Greenwold M.J."/>
            <person name="Hoffmann F.G."/>
            <person name="Howard J.M."/>
            <person name="Iguchi T."/>
            <person name="Janes D.E."/>
            <person name="Khan S.Y."/>
            <person name="Kohno S."/>
            <person name="de Koning A.J."/>
            <person name="Lance S.L."/>
            <person name="McCarthy F.M."/>
            <person name="McCormack J.E."/>
            <person name="Merchant M.E."/>
            <person name="Peterson D.G."/>
            <person name="Pollock D.D."/>
            <person name="Pourmand N."/>
            <person name="Raney B.J."/>
            <person name="Roessler K.A."/>
            <person name="Sanford J.R."/>
            <person name="Sawyer R.H."/>
            <person name="Schmidt C.J."/>
            <person name="Triplett E.W."/>
            <person name="Tuberville T.D."/>
            <person name="Venegas-Anaya M."/>
            <person name="Howard J.T."/>
            <person name="Jarvis E.D."/>
            <person name="Guillette L.J.Jr."/>
            <person name="Glenn T.C."/>
            <person name="Green R.E."/>
            <person name="Ray D.A."/>
        </authorList>
    </citation>
    <scope>NUCLEOTIDE SEQUENCE [LARGE SCALE GENOMIC DNA]</scope>
    <source>
        <strain evidence="1">KSC_2009_1</strain>
    </source>
</reference>
<dbReference type="Proteomes" id="UP000050525">
    <property type="component" value="Unassembled WGS sequence"/>
</dbReference>
<organism evidence="1 2">
    <name type="scientific">Alligator mississippiensis</name>
    <name type="common">American alligator</name>
    <dbReference type="NCBI Taxonomy" id="8496"/>
    <lineage>
        <taxon>Eukaryota</taxon>
        <taxon>Metazoa</taxon>
        <taxon>Chordata</taxon>
        <taxon>Craniata</taxon>
        <taxon>Vertebrata</taxon>
        <taxon>Euteleostomi</taxon>
        <taxon>Archelosauria</taxon>
        <taxon>Archosauria</taxon>
        <taxon>Crocodylia</taxon>
        <taxon>Alligatoridae</taxon>
        <taxon>Alligatorinae</taxon>
        <taxon>Alligator</taxon>
    </lineage>
</organism>